<dbReference type="AlphaFoldDB" id="G8C1G4"/>
<dbReference type="Proteomes" id="UP000005666">
    <property type="component" value="Chromosome 15"/>
</dbReference>
<keyword evidence="2 4" id="KW-0143">Chaperone</keyword>
<dbReference type="Gene3D" id="3.40.50.10900">
    <property type="entry name" value="PAC-like subunit"/>
    <property type="match status" value="2"/>
</dbReference>
<dbReference type="InterPro" id="IPR016562">
    <property type="entry name" value="Proteasome_assmbl_chp_2_euk"/>
</dbReference>
<evidence type="ECO:0000256" key="1">
    <source>
        <dbReference type="ARBA" id="ARBA00019186"/>
    </source>
</evidence>
<dbReference type="GO" id="GO:0043248">
    <property type="term" value="P:proteasome assembly"/>
    <property type="evidence" value="ECO:0007669"/>
    <property type="project" value="EnsemblFungi"/>
</dbReference>
<dbReference type="PANTHER" id="PTHR12970">
    <property type="entry name" value="PROTEASOME ASSEMBLY CHAPERONE 2"/>
    <property type="match status" value="1"/>
</dbReference>
<dbReference type="EMBL" id="HE612870">
    <property type="protein sequence ID" value="CCE65992.1"/>
    <property type="molecule type" value="Genomic_DNA"/>
</dbReference>
<name>G8C1G4_TETPH</name>
<evidence type="ECO:0000256" key="2">
    <source>
        <dbReference type="ARBA" id="ARBA00023186"/>
    </source>
</evidence>
<dbReference type="PANTHER" id="PTHR12970:SF1">
    <property type="entry name" value="PROTEASOME ASSEMBLY CHAPERONE 2"/>
    <property type="match status" value="1"/>
</dbReference>
<dbReference type="GO" id="GO:0005829">
    <property type="term" value="C:cytosol"/>
    <property type="evidence" value="ECO:0007669"/>
    <property type="project" value="EnsemblFungi"/>
</dbReference>
<dbReference type="OMA" id="PISWKGV"/>
<gene>
    <name evidence="5" type="primary">TPHA0O00200</name>
    <name evidence="5" type="ordered locus">TPHA_0O00200</name>
</gene>
<dbReference type="HOGENOM" id="CLU_062640_2_1_1"/>
<organism evidence="5 6">
    <name type="scientific">Tetrapisispora phaffii (strain ATCC 24235 / CBS 4417 / NBRC 1672 / NRRL Y-8282 / UCD 70-5)</name>
    <name type="common">Yeast</name>
    <name type="synonym">Fabospora phaffii</name>
    <dbReference type="NCBI Taxonomy" id="1071381"/>
    <lineage>
        <taxon>Eukaryota</taxon>
        <taxon>Fungi</taxon>
        <taxon>Dikarya</taxon>
        <taxon>Ascomycota</taxon>
        <taxon>Saccharomycotina</taxon>
        <taxon>Saccharomycetes</taxon>
        <taxon>Saccharomycetales</taxon>
        <taxon>Saccharomycetaceae</taxon>
        <taxon>Tetrapisispora</taxon>
    </lineage>
</organism>
<comment type="subunit">
    <text evidence="4">Component of the 20S proteasome chaperone.</text>
</comment>
<evidence type="ECO:0000313" key="5">
    <source>
        <dbReference type="EMBL" id="CCE65992.1"/>
    </source>
</evidence>
<dbReference type="STRING" id="1071381.G8C1G4"/>
<keyword evidence="6" id="KW-1185">Reference proteome</keyword>
<evidence type="ECO:0000256" key="4">
    <source>
        <dbReference type="PIRNR" id="PIRNR010044"/>
    </source>
</evidence>
<dbReference type="KEGG" id="tpf:TPHA_0O00200"/>
<reference evidence="5 6" key="1">
    <citation type="journal article" date="2011" name="Proc. Natl. Acad. Sci. U.S.A.">
        <title>Evolutionary erosion of yeast sex chromosomes by mating-type switching accidents.</title>
        <authorList>
            <person name="Gordon J.L."/>
            <person name="Armisen D."/>
            <person name="Proux-Wera E."/>
            <person name="Oheigeartaigh S.S."/>
            <person name="Byrne K.P."/>
            <person name="Wolfe K.H."/>
        </authorList>
    </citation>
    <scope>NUCLEOTIDE SEQUENCE [LARGE SCALE GENOMIC DNA]</scope>
    <source>
        <strain evidence="6">ATCC 24235 / CBS 4417 / NBRC 1672 / NRRL Y-8282 / UCD 70-5</strain>
    </source>
</reference>
<dbReference type="InterPro" id="IPR038389">
    <property type="entry name" value="PSMG2_sf"/>
</dbReference>
<accession>G8C1G4</accession>
<sequence>MPSLILPLVSTGNVPQLCVDLLLHSVSDEFEFLANVDSTYLHPFVGPLDHLAGQDSPVLYAKTPSKKYTTPMELFATRDKEVYVLQQRTPVIEGYLNNFVKTVLVPLVMKLEIDEIVILDSFGSLDEDLAVPSSISTRCGNPLSVGTINVSSISDMSNIFESNLHLDTDTMQHVSKSLYNFAEDSLQREVSTSQQIFKYTYHLLNSQITSLKEIKYCSLFVHEGDNSYDAQTLCQKLPEIVPNLPVISSFKPPISWTGVYGFNPAPTAFDEGLYM</sequence>
<dbReference type="RefSeq" id="XP_003688426.1">
    <property type="nucleotide sequence ID" value="XM_003688378.1"/>
</dbReference>
<dbReference type="PIRSF" id="PIRSF010044">
    <property type="entry name" value="UCP010044"/>
    <property type="match status" value="1"/>
</dbReference>
<comment type="function">
    <text evidence="4">Involved in 20S proteasome assembly.</text>
</comment>
<dbReference type="eggNOG" id="KOG3112">
    <property type="taxonomic scope" value="Eukaryota"/>
</dbReference>
<protein>
    <recommendedName>
        <fullName evidence="1 4">Proteasome assembly chaperone 2</fullName>
    </recommendedName>
</protein>
<dbReference type="GeneID" id="11530663"/>
<evidence type="ECO:0000256" key="3">
    <source>
        <dbReference type="ARBA" id="ARBA00025745"/>
    </source>
</evidence>
<evidence type="ECO:0000313" key="6">
    <source>
        <dbReference type="Proteomes" id="UP000005666"/>
    </source>
</evidence>
<comment type="similarity">
    <text evidence="3 4">Belongs to the PSMG2 family.</text>
</comment>
<dbReference type="GO" id="GO:0005634">
    <property type="term" value="C:nucleus"/>
    <property type="evidence" value="ECO:0007669"/>
    <property type="project" value="TreeGrafter"/>
</dbReference>
<dbReference type="Pfam" id="PF09754">
    <property type="entry name" value="PAC2"/>
    <property type="match status" value="1"/>
</dbReference>
<dbReference type="InterPro" id="IPR019151">
    <property type="entry name" value="Proteasome_assmbl_chaperone_2"/>
</dbReference>
<proteinExistence type="inferred from homology"/>
<dbReference type="OrthoDB" id="10260712at2759"/>